<comment type="caution">
    <text evidence="3">The sequence shown here is derived from an EMBL/GenBank/DDBJ whole genome shotgun (WGS) entry which is preliminary data.</text>
</comment>
<dbReference type="Gene3D" id="2.120.10.30">
    <property type="entry name" value="TolB, C-terminal domain"/>
    <property type="match status" value="1"/>
</dbReference>
<dbReference type="GO" id="GO:0061630">
    <property type="term" value="F:ubiquitin protein ligase activity"/>
    <property type="evidence" value="ECO:0007669"/>
    <property type="project" value="TreeGrafter"/>
</dbReference>
<protein>
    <recommendedName>
        <fullName evidence="2">B box-type domain-containing protein</fullName>
    </recommendedName>
</protein>
<keyword evidence="1" id="KW-0862">Zinc</keyword>
<evidence type="ECO:0000313" key="4">
    <source>
        <dbReference type="Proteomes" id="UP001186944"/>
    </source>
</evidence>
<dbReference type="SUPFAM" id="SSF57845">
    <property type="entry name" value="B-box zinc-binding domain"/>
    <property type="match status" value="1"/>
</dbReference>
<dbReference type="Pfam" id="PF00643">
    <property type="entry name" value="zf-B_box"/>
    <property type="match status" value="1"/>
</dbReference>
<gene>
    <name evidence="3" type="ORF">FSP39_011430</name>
</gene>
<dbReference type="GO" id="GO:0008270">
    <property type="term" value="F:zinc ion binding"/>
    <property type="evidence" value="ECO:0007669"/>
    <property type="project" value="UniProtKB-KW"/>
</dbReference>
<keyword evidence="1" id="KW-0863">Zinc-finger</keyword>
<dbReference type="PANTHER" id="PTHR25462:SF296">
    <property type="entry name" value="MEIOTIC P26, ISOFORM F"/>
    <property type="match status" value="1"/>
</dbReference>
<dbReference type="Gene3D" id="3.30.160.60">
    <property type="entry name" value="Classic Zinc Finger"/>
    <property type="match status" value="1"/>
</dbReference>
<evidence type="ECO:0000259" key="2">
    <source>
        <dbReference type="PROSITE" id="PS50119"/>
    </source>
</evidence>
<organism evidence="3 4">
    <name type="scientific">Pinctada imbricata</name>
    <name type="common">Atlantic pearl-oyster</name>
    <name type="synonym">Pinctada martensii</name>
    <dbReference type="NCBI Taxonomy" id="66713"/>
    <lineage>
        <taxon>Eukaryota</taxon>
        <taxon>Metazoa</taxon>
        <taxon>Spiralia</taxon>
        <taxon>Lophotrochozoa</taxon>
        <taxon>Mollusca</taxon>
        <taxon>Bivalvia</taxon>
        <taxon>Autobranchia</taxon>
        <taxon>Pteriomorphia</taxon>
        <taxon>Pterioida</taxon>
        <taxon>Pterioidea</taxon>
        <taxon>Pteriidae</taxon>
        <taxon>Pinctada</taxon>
    </lineage>
</organism>
<keyword evidence="4" id="KW-1185">Reference proteome</keyword>
<dbReference type="EMBL" id="VSWD01000005">
    <property type="protein sequence ID" value="KAK3102447.1"/>
    <property type="molecule type" value="Genomic_DNA"/>
</dbReference>
<dbReference type="InterPro" id="IPR011042">
    <property type="entry name" value="6-blade_b-propeller_TolB-like"/>
</dbReference>
<feature type="domain" description="B box-type" evidence="2">
    <location>
        <begin position="11"/>
        <end position="58"/>
    </location>
</feature>
<dbReference type="SUPFAM" id="SSF101898">
    <property type="entry name" value="NHL repeat"/>
    <property type="match status" value="1"/>
</dbReference>
<sequence>MAHSKLKHHYQAALDCDLCESHDKVEWYCITCPANLCEKCKVLHTSRKNFKQHCVISREEYKSKTKKENENEKTVVSYCAVHRNNELTLTCVTCKVPVCSECIVSKHNQHKFESLTSKLDKTKKNLSIYISKLEEKTTQVLRLIDKNTEGLTIAQGKKEEVRMDIIKARDNVKALADAESKKMLEQLETEMKKNTFEVSKSNTKLKSSHQQMTNLIQKARPLLNNHDTDTIDEFLSRNHFDEEFPDGEVKLATPKFQDRSLQSIGILGTLNFECVKEKEVVACSLKPSDIKIIGTFTIDATATEIRTASSTLVWCSNFDKTCLRLYQFRGKGVKSLTTDFKVQSFILDGIGNVIACDLNGQSIKKITTDGSIVILCNTKPQSPRGICLNQRKQAVVCMGEFLVIFSHDFKTKLHEFRYDQQGQPLFQRAFKVAVNGNTSYCAVDVDAKRVVTISMEGRLLWTYNGGQLKDKFSPTNICCDTLNMVIVADTANHKVHLLANTGDFIMYITSGIDIKDPCGLDISDDGLLWISENSKSRKVHRVKYLSDIQ</sequence>
<proteinExistence type="predicted"/>
<dbReference type="InterPro" id="IPR000315">
    <property type="entry name" value="Znf_B-box"/>
</dbReference>
<dbReference type="InterPro" id="IPR047153">
    <property type="entry name" value="TRIM45/56/19-like"/>
</dbReference>
<accession>A0AA88YJE5</accession>
<dbReference type="PANTHER" id="PTHR25462">
    <property type="entry name" value="BONUS, ISOFORM C-RELATED"/>
    <property type="match status" value="1"/>
</dbReference>
<reference evidence="3" key="1">
    <citation type="submission" date="2019-08" db="EMBL/GenBank/DDBJ databases">
        <title>The improved chromosome-level genome for the pearl oyster Pinctada fucata martensii using PacBio sequencing and Hi-C.</title>
        <authorList>
            <person name="Zheng Z."/>
        </authorList>
    </citation>
    <scope>NUCLEOTIDE SEQUENCE</scope>
    <source>
        <strain evidence="3">ZZ-2019</strain>
        <tissue evidence="3">Adductor muscle</tissue>
    </source>
</reference>
<feature type="domain" description="B box-type" evidence="2">
    <location>
        <begin position="74"/>
        <end position="115"/>
    </location>
</feature>
<evidence type="ECO:0000313" key="3">
    <source>
        <dbReference type="EMBL" id="KAK3102447.1"/>
    </source>
</evidence>
<keyword evidence="1" id="KW-0479">Metal-binding</keyword>
<name>A0AA88YJE5_PINIB</name>
<dbReference type="PROSITE" id="PS50119">
    <property type="entry name" value="ZF_BBOX"/>
    <property type="match status" value="2"/>
</dbReference>
<dbReference type="Proteomes" id="UP001186944">
    <property type="component" value="Unassembled WGS sequence"/>
</dbReference>
<evidence type="ECO:0000256" key="1">
    <source>
        <dbReference type="PROSITE-ProRule" id="PRU00024"/>
    </source>
</evidence>
<dbReference type="AlphaFoldDB" id="A0AA88YJE5"/>
<dbReference type="SMART" id="SM00336">
    <property type="entry name" value="BBOX"/>
    <property type="match status" value="2"/>
</dbReference>